<organism evidence="3 4">
    <name type="scientific">Chryseobacterium joostei</name>
    <dbReference type="NCBI Taxonomy" id="112234"/>
    <lineage>
        <taxon>Bacteria</taxon>
        <taxon>Pseudomonadati</taxon>
        <taxon>Bacteroidota</taxon>
        <taxon>Flavobacteriia</taxon>
        <taxon>Flavobacteriales</taxon>
        <taxon>Weeksellaceae</taxon>
        <taxon>Chryseobacterium group</taxon>
        <taxon>Chryseobacterium</taxon>
    </lineage>
</organism>
<dbReference type="AlphaFoldDB" id="A0A1N7HU86"/>
<accession>A0A1N7HU86</accession>
<sequence>MIELQSFTIDDAHTLISKIKDEKMLLQFAGPKYHFPFTEDQLLGDLSDENRTLFKIIDLANHNTIGHAQIFLKEKTFLLGRILIWDENNRGKGYGKKVMQELLKYGFGHFNRDLAELNVYDWNTGAIECYKKVGFTIDPDIKNEVQIDGEIWVSINMKIHKSAFELQELNHFTSM</sequence>
<dbReference type="SUPFAM" id="SSF55729">
    <property type="entry name" value="Acyl-CoA N-acyltransferases (Nat)"/>
    <property type="match status" value="1"/>
</dbReference>
<evidence type="ECO:0000313" key="3">
    <source>
        <dbReference type="EMBL" id="SIS28331.1"/>
    </source>
</evidence>
<dbReference type="Pfam" id="PF00583">
    <property type="entry name" value="Acetyltransf_1"/>
    <property type="match status" value="1"/>
</dbReference>
<dbReference type="GO" id="GO:0016747">
    <property type="term" value="F:acyltransferase activity, transferring groups other than amino-acyl groups"/>
    <property type="evidence" value="ECO:0007669"/>
    <property type="project" value="InterPro"/>
</dbReference>
<dbReference type="EMBL" id="FTNZ01000001">
    <property type="protein sequence ID" value="SIS28331.1"/>
    <property type="molecule type" value="Genomic_DNA"/>
</dbReference>
<evidence type="ECO:0000313" key="4">
    <source>
        <dbReference type="Proteomes" id="UP000186106"/>
    </source>
</evidence>
<dbReference type="InterPro" id="IPR016181">
    <property type="entry name" value="Acyl_CoA_acyltransferase"/>
</dbReference>
<protein>
    <submittedName>
        <fullName evidence="2 3">N-acetyltransferase</fullName>
    </submittedName>
</protein>
<reference evidence="3 4" key="1">
    <citation type="submission" date="2017-01" db="EMBL/GenBank/DDBJ databases">
        <authorList>
            <person name="Mah S.A."/>
            <person name="Swanson W.J."/>
            <person name="Moy G.W."/>
            <person name="Vacquier V.D."/>
        </authorList>
    </citation>
    <scope>NUCLEOTIDE SEQUENCE [LARGE SCALE GENOMIC DNA]</scope>
    <source>
        <strain evidence="3 4">DSM 16927</strain>
    </source>
</reference>
<evidence type="ECO:0000313" key="5">
    <source>
        <dbReference type="Proteomes" id="UP000279541"/>
    </source>
</evidence>
<dbReference type="PROSITE" id="PS51186">
    <property type="entry name" value="GNAT"/>
    <property type="match status" value="1"/>
</dbReference>
<dbReference type="RefSeq" id="WP_076352066.1">
    <property type="nucleotide sequence ID" value="NZ_CP033926.1"/>
</dbReference>
<dbReference type="OrthoDB" id="9811523at2"/>
<dbReference type="Gene3D" id="3.40.630.30">
    <property type="match status" value="1"/>
</dbReference>
<dbReference type="EMBL" id="CP033926">
    <property type="protein sequence ID" value="AZB02232.1"/>
    <property type="molecule type" value="Genomic_DNA"/>
</dbReference>
<evidence type="ECO:0000259" key="1">
    <source>
        <dbReference type="PROSITE" id="PS51186"/>
    </source>
</evidence>
<keyword evidence="3" id="KW-0808">Transferase</keyword>
<reference evidence="2 5" key="2">
    <citation type="submission" date="2018-11" db="EMBL/GenBank/DDBJ databases">
        <title>Proposal to divide the Flavobacteriaceae and reorganize its genera based on Amino Acid Identity values calculated from whole genome sequences.</title>
        <authorList>
            <person name="Nicholson A.C."/>
            <person name="Gulvik C.A."/>
            <person name="Whitney A.M."/>
            <person name="Humrighouse B.W."/>
            <person name="Bell M."/>
            <person name="Holmes B."/>
            <person name="Steigerwalt A.G."/>
            <person name="Villarma A."/>
            <person name="Sheth M."/>
            <person name="Batra D."/>
            <person name="Pryor J."/>
            <person name="Bernardet J.-F."/>
            <person name="Hugo C."/>
            <person name="Kampfer P."/>
            <person name="Newman J."/>
            <person name="McQuiston J.R."/>
        </authorList>
    </citation>
    <scope>NUCLEOTIDE SEQUENCE [LARGE SCALE GENOMIC DNA]</scope>
    <source>
        <strain evidence="2 5">DSM 16927</strain>
    </source>
</reference>
<name>A0A1N7HU86_9FLAO</name>
<dbReference type="KEGG" id="cjt:EG359_05580"/>
<dbReference type="InterPro" id="IPR000182">
    <property type="entry name" value="GNAT_dom"/>
</dbReference>
<feature type="domain" description="N-acetyltransferase" evidence="1">
    <location>
        <begin position="2"/>
        <end position="158"/>
    </location>
</feature>
<dbReference type="Proteomes" id="UP000279541">
    <property type="component" value="Chromosome"/>
</dbReference>
<dbReference type="Proteomes" id="UP000186106">
    <property type="component" value="Unassembled WGS sequence"/>
</dbReference>
<keyword evidence="5" id="KW-1185">Reference proteome</keyword>
<gene>
    <name evidence="2" type="ORF">EG359_05580</name>
    <name evidence="3" type="ORF">SAMN05421768_101244</name>
</gene>
<dbReference type="PANTHER" id="PTHR43415">
    <property type="entry name" value="SPERMIDINE N(1)-ACETYLTRANSFERASE"/>
    <property type="match status" value="1"/>
</dbReference>
<dbReference type="STRING" id="112234.SAMN05421768_101244"/>
<proteinExistence type="predicted"/>
<evidence type="ECO:0000313" key="2">
    <source>
        <dbReference type="EMBL" id="AZB02232.1"/>
    </source>
</evidence>
<dbReference type="PANTHER" id="PTHR43415:SF5">
    <property type="entry name" value="ACETYLTRANSFERASE"/>
    <property type="match status" value="1"/>
</dbReference>